<dbReference type="PANTHER" id="PTHR21636">
    <property type="entry name" value="PROTEIN DOK-7"/>
    <property type="match status" value="1"/>
</dbReference>
<organism evidence="3 4">
    <name type="scientific">Parthenolecanium corni</name>
    <dbReference type="NCBI Taxonomy" id="536013"/>
    <lineage>
        <taxon>Eukaryota</taxon>
        <taxon>Metazoa</taxon>
        <taxon>Ecdysozoa</taxon>
        <taxon>Arthropoda</taxon>
        <taxon>Hexapoda</taxon>
        <taxon>Insecta</taxon>
        <taxon>Pterygota</taxon>
        <taxon>Neoptera</taxon>
        <taxon>Paraneoptera</taxon>
        <taxon>Hemiptera</taxon>
        <taxon>Sternorrhyncha</taxon>
        <taxon>Coccoidea</taxon>
        <taxon>Coccidae</taxon>
        <taxon>Parthenolecanium</taxon>
    </lineage>
</organism>
<dbReference type="PANTHER" id="PTHR21636:SF2">
    <property type="entry name" value="PROTEIN DOK-7"/>
    <property type="match status" value="1"/>
</dbReference>
<feature type="compositionally biased region" description="Low complexity" evidence="1">
    <location>
        <begin position="847"/>
        <end position="871"/>
    </location>
</feature>
<evidence type="ECO:0000313" key="4">
    <source>
        <dbReference type="Proteomes" id="UP001367676"/>
    </source>
</evidence>
<protein>
    <recommendedName>
        <fullName evidence="2">IRS-type PTB domain-containing protein</fullName>
    </recommendedName>
</protein>
<dbReference type="InterPro" id="IPR037746">
    <property type="entry name" value="Dok-7"/>
</dbReference>
<gene>
    <name evidence="3" type="ORF">V9T40_004890</name>
</gene>
<feature type="region of interest" description="Disordered" evidence="1">
    <location>
        <begin position="736"/>
        <end position="768"/>
    </location>
</feature>
<dbReference type="EMBL" id="JBBCAQ010000032">
    <property type="protein sequence ID" value="KAK7583927.1"/>
    <property type="molecule type" value="Genomic_DNA"/>
</dbReference>
<evidence type="ECO:0000313" key="3">
    <source>
        <dbReference type="EMBL" id="KAK7583927.1"/>
    </source>
</evidence>
<dbReference type="Proteomes" id="UP001367676">
    <property type="component" value="Unassembled WGS sequence"/>
</dbReference>
<accession>A0AAN9TD41</accession>
<feature type="region of interest" description="Disordered" evidence="1">
    <location>
        <begin position="801"/>
        <end position="820"/>
    </location>
</feature>
<name>A0AAN9TD41_9HEMI</name>
<dbReference type="InterPro" id="IPR002404">
    <property type="entry name" value="IRS_PTB"/>
</dbReference>
<dbReference type="SMART" id="SM01244">
    <property type="entry name" value="IRS"/>
    <property type="match status" value="1"/>
</dbReference>
<evidence type="ECO:0000259" key="2">
    <source>
        <dbReference type="PROSITE" id="PS51064"/>
    </source>
</evidence>
<proteinExistence type="predicted"/>
<dbReference type="AlphaFoldDB" id="A0AAN9TD41"/>
<feature type="region of interest" description="Disordered" evidence="1">
    <location>
        <begin position="825"/>
        <end position="871"/>
    </location>
</feature>
<dbReference type="GO" id="GO:0007528">
    <property type="term" value="P:neuromuscular junction development"/>
    <property type="evidence" value="ECO:0007669"/>
    <property type="project" value="TreeGrafter"/>
</dbReference>
<dbReference type="PROSITE" id="PS51064">
    <property type="entry name" value="IRS_PTB"/>
    <property type="match status" value="1"/>
</dbReference>
<dbReference type="InterPro" id="IPR011993">
    <property type="entry name" value="PH-like_dom_sf"/>
</dbReference>
<dbReference type="Pfam" id="PF02174">
    <property type="entry name" value="IRS"/>
    <property type="match status" value="1"/>
</dbReference>
<comment type="caution">
    <text evidence="3">The sequence shown here is derived from an EMBL/GenBank/DDBJ whole genome shotgun (WGS) entry which is preliminary data.</text>
</comment>
<sequence length="967" mass="107755">MTNEFCRVDLSFWKSTADDKSARLPHSEQQTFGNCLHLQLYRDSKDRYKQGMTKASLSLEHFLGVESGFTTDKESNTIAIICRDVTVILAFDSRERLIQWQTKISYNLGESTQFLVQISNPPSKTKLQSGPAKLHIQNHNFCLTSGVPPKLIGYWETKHLRRYGVVDGKFCFEGGSLCGKGEGLYIFLTDECEEISWNMQMASEGRLIPKRRFAARNMSVIESPSRRYNIQRPSDSNVSTFGDTSTLNSQSGSYRSFGNVYEWPSMDLTNVNDFDEKISSADYSFCSSFPETKSLWAELDFQKFANSLNHHSINVEEKINDVKKCDMPFGSLSTECYTDMSSTIIGKRPQGENQPPERPPKPAKYKSTEEFENSVITKTSCANKTDNICDDQVTKLGCEQFAETTKRVAYNQVDNYDVPNMFCSKVDSKVRGHMCPCRQNNENLKTNETREMENYDIPPFAVPVSSSCSCVEKKRLIIESQEFYKMNVCPCQHIITCWPYNWLQLAYCRKGNTIQDTATQLHLVNRTTLSVKSETNASSLYAKVDLSKKTNRKLKDGTDLNGQTQNISSTEVSSKCQSICDSSSNASYANLLFENSLKFYENAEELVRNGVVDDGNNANSVDRNCEPGHYCAKCGHSKSILTSNDNFARGDQENYIIMNPICASETRSMASDEAGQQPLGFCSNLQLSKSMDKFTAAPNRRRSDSTGSAKSVPATFHIHKQQNDLWMLRGEEKPRVEAEKDVCKSESGESRCSSKATNGNRDSSGSNDSGFSFGSLKLQGAENGDADQTVAVISSNAFVASSRTGSPKAIRSKSSDPMKDISFQFHTGGQSAADGDIPTCHRKISSKDSSGSRSETGSSIPYIDSQSTSSETSDISDYIETLSLSSHSSSDTTSNTKLLHPAASVLRPRSGKEYEKVTRVMLHYGNEKQLSQFSSSCLNFRLDVSFFVQLSQFSKLSQFSSSCLNSM</sequence>
<dbReference type="GO" id="GO:0019901">
    <property type="term" value="F:protein kinase binding"/>
    <property type="evidence" value="ECO:0007669"/>
    <property type="project" value="InterPro"/>
</dbReference>
<feature type="region of interest" description="Disordered" evidence="1">
    <location>
        <begin position="345"/>
        <end position="369"/>
    </location>
</feature>
<evidence type="ECO:0000256" key="1">
    <source>
        <dbReference type="SAM" id="MobiDB-lite"/>
    </source>
</evidence>
<feature type="compositionally biased region" description="Basic and acidic residues" evidence="1">
    <location>
        <begin position="736"/>
        <end position="749"/>
    </location>
</feature>
<feature type="domain" description="IRS-type PTB" evidence="2">
    <location>
        <begin position="108"/>
        <end position="213"/>
    </location>
</feature>
<feature type="compositionally biased region" description="Low complexity" evidence="1">
    <location>
        <begin position="758"/>
        <end position="768"/>
    </location>
</feature>
<reference evidence="3 4" key="1">
    <citation type="submission" date="2024-03" db="EMBL/GenBank/DDBJ databases">
        <title>Adaptation during the transition from Ophiocordyceps entomopathogen to insect associate is accompanied by gene loss and intensified selection.</title>
        <authorList>
            <person name="Ward C.M."/>
            <person name="Onetto C.A."/>
            <person name="Borneman A.R."/>
        </authorList>
    </citation>
    <scope>NUCLEOTIDE SEQUENCE [LARGE SCALE GENOMIC DNA]</scope>
    <source>
        <strain evidence="3">AWRI1</strain>
        <tissue evidence="3">Single Adult Female</tissue>
    </source>
</reference>
<dbReference type="SUPFAM" id="SSF50729">
    <property type="entry name" value="PH domain-like"/>
    <property type="match status" value="2"/>
</dbReference>
<dbReference type="Gene3D" id="2.30.29.30">
    <property type="entry name" value="Pleckstrin-homology domain (PH domain)/Phosphotyrosine-binding domain (PTB)"/>
    <property type="match status" value="2"/>
</dbReference>
<feature type="region of interest" description="Disordered" evidence="1">
    <location>
        <begin position="695"/>
        <end position="716"/>
    </location>
</feature>
<keyword evidence="4" id="KW-1185">Reference proteome</keyword>